<dbReference type="eggNOG" id="ENOG502TA58">
    <property type="taxonomic scope" value="Eukaryota"/>
</dbReference>
<sequence>MSWFVPFVLVLALAWAAVGILLARWLKQAGYAKPLKGRDLSSRDLYGGGAGYGRMGDQGGLRGQVHGAGSRVYVGGGWNGRTVGLGQFGNGGGRGV</sequence>
<dbReference type="VEuPathDB" id="FungiDB:LEMA_uP100980.1"/>
<protein>
    <submittedName>
        <fullName evidence="1">Predicted protein</fullName>
    </submittedName>
</protein>
<dbReference type="InParanoid" id="E5A0A7"/>
<dbReference type="AlphaFoldDB" id="E5A0A7"/>
<proteinExistence type="predicted"/>
<dbReference type="HOGENOM" id="CLU_2360107_0_0_1"/>
<accession>E5A0A7</accession>
<name>E5A0A7_LEPMJ</name>
<keyword evidence="2" id="KW-1185">Reference proteome</keyword>
<dbReference type="EMBL" id="FP929130">
    <property type="protein sequence ID" value="CBX96967.1"/>
    <property type="molecule type" value="Genomic_DNA"/>
</dbReference>
<evidence type="ECO:0000313" key="2">
    <source>
        <dbReference type="Proteomes" id="UP000002668"/>
    </source>
</evidence>
<evidence type="ECO:0000313" key="1">
    <source>
        <dbReference type="EMBL" id="CBX96967.1"/>
    </source>
</evidence>
<organism evidence="2">
    <name type="scientific">Leptosphaeria maculans (strain JN3 / isolate v23.1.3 / race Av1-4-5-6-7-8)</name>
    <name type="common">Blackleg fungus</name>
    <name type="synonym">Phoma lingam</name>
    <dbReference type="NCBI Taxonomy" id="985895"/>
    <lineage>
        <taxon>Eukaryota</taxon>
        <taxon>Fungi</taxon>
        <taxon>Dikarya</taxon>
        <taxon>Ascomycota</taxon>
        <taxon>Pezizomycotina</taxon>
        <taxon>Dothideomycetes</taxon>
        <taxon>Pleosporomycetidae</taxon>
        <taxon>Pleosporales</taxon>
        <taxon>Pleosporineae</taxon>
        <taxon>Leptosphaeriaceae</taxon>
        <taxon>Plenodomus</taxon>
        <taxon>Plenodomus lingam/Leptosphaeria maculans species complex</taxon>
    </lineage>
</organism>
<dbReference type="OMA" id="QNIAMGQ"/>
<gene>
    <name evidence="1" type="ORF">LEMA_uP100980.1</name>
</gene>
<reference evidence="2" key="1">
    <citation type="journal article" date="2011" name="Nat. Commun.">
        <title>Effector diversification within compartments of the Leptosphaeria maculans genome affected by Repeat-Induced Point mutations.</title>
        <authorList>
            <person name="Rouxel T."/>
            <person name="Grandaubert J."/>
            <person name="Hane J.K."/>
            <person name="Hoede C."/>
            <person name="van de Wouw A.P."/>
            <person name="Couloux A."/>
            <person name="Dominguez V."/>
            <person name="Anthouard V."/>
            <person name="Bally P."/>
            <person name="Bourras S."/>
            <person name="Cozijnsen A.J."/>
            <person name="Ciuffetti L.M."/>
            <person name="Degrave A."/>
            <person name="Dilmaghani A."/>
            <person name="Duret L."/>
            <person name="Fudal I."/>
            <person name="Goodwin S.B."/>
            <person name="Gout L."/>
            <person name="Glaser N."/>
            <person name="Linglin J."/>
            <person name="Kema G.H.J."/>
            <person name="Lapalu N."/>
            <person name="Lawrence C.B."/>
            <person name="May K."/>
            <person name="Meyer M."/>
            <person name="Ollivier B."/>
            <person name="Poulain J."/>
            <person name="Schoch C.L."/>
            <person name="Simon A."/>
            <person name="Spatafora J.W."/>
            <person name="Stachowiak A."/>
            <person name="Turgeon B.G."/>
            <person name="Tyler B.M."/>
            <person name="Vincent D."/>
            <person name="Weissenbach J."/>
            <person name="Amselem J."/>
            <person name="Quesneville H."/>
            <person name="Oliver R.P."/>
            <person name="Wincker P."/>
            <person name="Balesdent M.-H."/>
            <person name="Howlett B.J."/>
        </authorList>
    </citation>
    <scope>NUCLEOTIDE SEQUENCE [LARGE SCALE GENOMIC DNA]</scope>
    <source>
        <strain evidence="2">JN3 / isolate v23.1.3 / race Av1-4-5-6-7-8</strain>
    </source>
</reference>
<dbReference type="Proteomes" id="UP000002668">
    <property type="component" value="Genome"/>
</dbReference>